<proteinExistence type="predicted"/>
<feature type="region of interest" description="Disordered" evidence="1">
    <location>
        <begin position="1"/>
        <end position="25"/>
    </location>
</feature>
<gene>
    <name evidence="2" type="ORF">HMPREF9123_1478</name>
</gene>
<keyword evidence="3" id="KW-1185">Reference proteome</keyword>
<evidence type="ECO:0000313" key="2">
    <source>
        <dbReference type="EMBL" id="EGF10807.1"/>
    </source>
</evidence>
<comment type="caution">
    <text evidence="2">The sequence shown here is derived from an EMBL/GenBank/DDBJ whole genome shotgun (WGS) entry which is preliminary data.</text>
</comment>
<accession>F2BCQ3</accession>
<sequence>MPKTPPQGWLSTDPAPPKGDTRIPCHSTGRLKISIRFFGCSEAAFSDGLPFSQHPNNRPPAKTTCVAFGRHTLPDEAV</sequence>
<dbReference type="EMBL" id="AFAY01000030">
    <property type="protein sequence ID" value="EGF10807.1"/>
    <property type="molecule type" value="Genomic_DNA"/>
</dbReference>
<dbReference type="HOGENOM" id="CLU_2618341_0_0_4"/>
<organism evidence="2 3">
    <name type="scientific">Neisseria bacilliformis ATCC BAA-1200</name>
    <dbReference type="NCBI Taxonomy" id="888742"/>
    <lineage>
        <taxon>Bacteria</taxon>
        <taxon>Pseudomonadati</taxon>
        <taxon>Pseudomonadota</taxon>
        <taxon>Betaproteobacteria</taxon>
        <taxon>Neisseriales</taxon>
        <taxon>Neisseriaceae</taxon>
        <taxon>Neisseria</taxon>
    </lineage>
</organism>
<dbReference type="Proteomes" id="UP000004105">
    <property type="component" value="Unassembled WGS sequence"/>
</dbReference>
<reference evidence="2 3" key="1">
    <citation type="submission" date="2011-02" db="EMBL/GenBank/DDBJ databases">
        <authorList>
            <person name="Muzny D."/>
            <person name="Qin X."/>
            <person name="Deng J."/>
            <person name="Jiang H."/>
            <person name="Liu Y."/>
            <person name="Qu J."/>
            <person name="Song X.-Z."/>
            <person name="Zhang L."/>
            <person name="Thornton R."/>
            <person name="Coyle M."/>
            <person name="Francisco L."/>
            <person name="Jackson L."/>
            <person name="Javaid M."/>
            <person name="Korchina V."/>
            <person name="Kovar C."/>
            <person name="Mata R."/>
            <person name="Mathew T."/>
            <person name="Ngo R."/>
            <person name="Nguyen L."/>
            <person name="Nguyen N."/>
            <person name="Okwuonu G."/>
            <person name="Ongeri F."/>
            <person name="Pham C."/>
            <person name="Simmons D."/>
            <person name="Wilczek-Boney K."/>
            <person name="Hale W."/>
            <person name="Jakkamsetti A."/>
            <person name="Pham P."/>
            <person name="Ruth R."/>
            <person name="San Lucas F."/>
            <person name="Warren J."/>
            <person name="Zhang J."/>
            <person name="Zhao Z."/>
            <person name="Zhou C."/>
            <person name="Zhu D."/>
            <person name="Lee S."/>
            <person name="Bess C."/>
            <person name="Blankenburg K."/>
            <person name="Forbes L."/>
            <person name="Fu Q."/>
            <person name="Gubbala S."/>
            <person name="Hirani K."/>
            <person name="Jayaseelan J.C."/>
            <person name="Lara F."/>
            <person name="Munidasa M."/>
            <person name="Palculict T."/>
            <person name="Patil S."/>
            <person name="Pu L.-L."/>
            <person name="Saada N."/>
            <person name="Tang L."/>
            <person name="Weissenberger G."/>
            <person name="Zhu Y."/>
            <person name="Hemphill L."/>
            <person name="Shang Y."/>
            <person name="Youmans B."/>
            <person name="Ayvaz T."/>
            <person name="Ross M."/>
            <person name="Santibanez J."/>
            <person name="Aqrawi P."/>
            <person name="Gross S."/>
            <person name="Joshi V."/>
            <person name="Fowler G."/>
            <person name="Nazareth L."/>
            <person name="Reid J."/>
            <person name="Worley K."/>
            <person name="Petrosino J."/>
            <person name="Highlander S."/>
            <person name="Gibbs R."/>
        </authorList>
    </citation>
    <scope>NUCLEOTIDE SEQUENCE [LARGE SCALE GENOMIC DNA]</scope>
    <source>
        <strain evidence="2 3">ATCC BAA-1200</strain>
    </source>
</reference>
<protein>
    <submittedName>
        <fullName evidence="2">Uncharacterized protein</fullName>
    </submittedName>
</protein>
<evidence type="ECO:0000313" key="3">
    <source>
        <dbReference type="Proteomes" id="UP000004105"/>
    </source>
</evidence>
<name>F2BCQ3_9NEIS</name>
<evidence type="ECO:0000256" key="1">
    <source>
        <dbReference type="SAM" id="MobiDB-lite"/>
    </source>
</evidence>
<dbReference type="AlphaFoldDB" id="F2BCQ3"/>